<evidence type="ECO:0000313" key="2">
    <source>
        <dbReference type="EMBL" id="KAK9109081.1"/>
    </source>
</evidence>
<dbReference type="EMBL" id="JBBNAE010000007">
    <property type="protein sequence ID" value="KAK9109081.1"/>
    <property type="molecule type" value="Genomic_DNA"/>
</dbReference>
<feature type="region of interest" description="Disordered" evidence="1">
    <location>
        <begin position="211"/>
        <end position="233"/>
    </location>
</feature>
<sequence>MGVCGDTDPKVHPKVWFTWDEHLSWRIYYVWLRKEAKRYTDNVGKIAKKRHAPIYLTDEVFQYYKHMRATDKEFVEKLKKMSENRKSEKGGPRTGMSLHNYGSISAVEHNRNLRSCLGLRRPLVDENAVYLEVVKSIKGRLYRLGPHGYISTPGESSSHGPAYGPHGNDTQGKDFEEALRQEILERKRENQELRDGHARVEALVYGRFGIIPPSTEQPPPPSTNPYSRHLDDL</sequence>
<evidence type="ECO:0000313" key="3">
    <source>
        <dbReference type="Proteomes" id="UP001417504"/>
    </source>
</evidence>
<dbReference type="Proteomes" id="UP001417504">
    <property type="component" value="Unassembled WGS sequence"/>
</dbReference>
<organism evidence="2 3">
    <name type="scientific">Stephania japonica</name>
    <dbReference type="NCBI Taxonomy" id="461633"/>
    <lineage>
        <taxon>Eukaryota</taxon>
        <taxon>Viridiplantae</taxon>
        <taxon>Streptophyta</taxon>
        <taxon>Embryophyta</taxon>
        <taxon>Tracheophyta</taxon>
        <taxon>Spermatophyta</taxon>
        <taxon>Magnoliopsida</taxon>
        <taxon>Ranunculales</taxon>
        <taxon>Menispermaceae</taxon>
        <taxon>Menispermoideae</taxon>
        <taxon>Cissampelideae</taxon>
        <taxon>Stephania</taxon>
    </lineage>
</organism>
<gene>
    <name evidence="2" type="ORF">Sjap_017141</name>
</gene>
<accession>A0AAP0I5P4</accession>
<reference evidence="2 3" key="1">
    <citation type="submission" date="2024-01" db="EMBL/GenBank/DDBJ databases">
        <title>Genome assemblies of Stephania.</title>
        <authorList>
            <person name="Yang L."/>
        </authorList>
    </citation>
    <scope>NUCLEOTIDE SEQUENCE [LARGE SCALE GENOMIC DNA]</scope>
    <source>
        <strain evidence="2">QJT</strain>
        <tissue evidence="2">Leaf</tissue>
    </source>
</reference>
<evidence type="ECO:0008006" key="4">
    <source>
        <dbReference type="Google" id="ProtNLM"/>
    </source>
</evidence>
<evidence type="ECO:0000256" key="1">
    <source>
        <dbReference type="SAM" id="MobiDB-lite"/>
    </source>
</evidence>
<name>A0AAP0I5P4_9MAGN</name>
<proteinExistence type="predicted"/>
<comment type="caution">
    <text evidence="2">The sequence shown here is derived from an EMBL/GenBank/DDBJ whole genome shotgun (WGS) entry which is preliminary data.</text>
</comment>
<protein>
    <recommendedName>
        <fullName evidence="4">Transposase</fullName>
    </recommendedName>
</protein>
<feature type="region of interest" description="Disordered" evidence="1">
    <location>
        <begin position="153"/>
        <end position="172"/>
    </location>
</feature>
<keyword evidence="3" id="KW-1185">Reference proteome</keyword>
<dbReference type="AlphaFoldDB" id="A0AAP0I5P4"/>